<evidence type="ECO:0000313" key="2">
    <source>
        <dbReference type="EMBL" id="TXD76848.1"/>
    </source>
</evidence>
<dbReference type="AlphaFoldDB" id="A0A2W7R128"/>
<evidence type="ECO:0000313" key="3">
    <source>
        <dbReference type="Proteomes" id="UP000249115"/>
    </source>
</evidence>
<name>A0A2W7R128_9BACT</name>
<organism evidence="1 3">
    <name type="scientific">Algoriphagus ratkowskyi</name>
    <dbReference type="NCBI Taxonomy" id="57028"/>
    <lineage>
        <taxon>Bacteria</taxon>
        <taxon>Pseudomonadati</taxon>
        <taxon>Bacteroidota</taxon>
        <taxon>Cytophagia</taxon>
        <taxon>Cytophagales</taxon>
        <taxon>Cyclobacteriaceae</taxon>
        <taxon>Algoriphagus</taxon>
    </lineage>
</organism>
<sequence length="255" mass="30064">MKDFCRICDEYREMTFEHVPPKISFNKNTRYQKTTFLKLIENDNPFEHKLRGKVEQGGVGYYSLCGICNSYLGLKYVSSFNRYSNSFISLLNKKDSNYFEIEMHDFEQLKVLKQTISMFLAMNSSLFSKKNRELADFVSNFDSQYLPEKYRVFIYLNSEGQLRNIPTMVKGNFNSGVSVLATELTFPPLGHVLTIDFNGNLPYHHEITNFKNCSVEKKKSEFFKMHRLPTHLPFLLDYRDKQTIEFEFKEQKTSQ</sequence>
<gene>
    <name evidence="2" type="ORF">ESW18_13635</name>
    <name evidence="1" type="ORF">LV84_02681</name>
</gene>
<dbReference type="OrthoDB" id="8446601at2"/>
<evidence type="ECO:0000313" key="1">
    <source>
        <dbReference type="EMBL" id="PZX54528.1"/>
    </source>
</evidence>
<dbReference type="EMBL" id="QKZU01000010">
    <property type="protein sequence ID" value="PZX54528.1"/>
    <property type="molecule type" value="Genomic_DNA"/>
</dbReference>
<keyword evidence="4" id="KW-1185">Reference proteome</keyword>
<dbReference type="EMBL" id="VORV01000009">
    <property type="protein sequence ID" value="TXD76848.1"/>
    <property type="molecule type" value="Genomic_DNA"/>
</dbReference>
<dbReference type="Proteomes" id="UP000249115">
    <property type="component" value="Unassembled WGS sequence"/>
</dbReference>
<dbReference type="Proteomes" id="UP000321927">
    <property type="component" value="Unassembled WGS sequence"/>
</dbReference>
<dbReference type="RefSeq" id="WP_143244221.1">
    <property type="nucleotide sequence ID" value="NZ_MSSV01000014.1"/>
</dbReference>
<protein>
    <submittedName>
        <fullName evidence="1">Uncharacterized protein</fullName>
    </submittedName>
</protein>
<proteinExistence type="predicted"/>
<reference evidence="2 4" key="2">
    <citation type="submission" date="2019-08" db="EMBL/GenBank/DDBJ databases">
        <title>Genome of Algoriphagus ratkowskyi IC026.</title>
        <authorList>
            <person name="Bowman J.P."/>
        </authorList>
    </citation>
    <scope>NUCLEOTIDE SEQUENCE [LARGE SCALE GENOMIC DNA]</scope>
    <source>
        <strain evidence="2 4">IC026</strain>
    </source>
</reference>
<accession>A0A2W7R128</accession>
<comment type="caution">
    <text evidence="1">The sequence shown here is derived from an EMBL/GenBank/DDBJ whole genome shotgun (WGS) entry which is preliminary data.</text>
</comment>
<evidence type="ECO:0000313" key="4">
    <source>
        <dbReference type="Proteomes" id="UP000321927"/>
    </source>
</evidence>
<reference evidence="1 3" key="1">
    <citation type="submission" date="2018-06" db="EMBL/GenBank/DDBJ databases">
        <title>Genomic Encyclopedia of Archaeal and Bacterial Type Strains, Phase II (KMG-II): from individual species to whole genera.</title>
        <authorList>
            <person name="Goeker M."/>
        </authorList>
    </citation>
    <scope>NUCLEOTIDE SEQUENCE [LARGE SCALE GENOMIC DNA]</scope>
    <source>
        <strain evidence="1 3">DSM 22686</strain>
    </source>
</reference>